<dbReference type="Gene3D" id="2.40.160.20">
    <property type="match status" value="1"/>
</dbReference>
<dbReference type="SUPFAM" id="SSF56925">
    <property type="entry name" value="OMPA-like"/>
    <property type="match status" value="1"/>
</dbReference>
<keyword evidence="9" id="KW-1185">Reference proteome</keyword>
<keyword evidence="2 6" id="KW-0732">Signal</keyword>
<evidence type="ECO:0000256" key="3">
    <source>
        <dbReference type="ARBA" id="ARBA00023136"/>
    </source>
</evidence>
<sequence length="270" mass="28416">MFKKLIFATSSLALVSSPGLAADMPLKAPPAAVVAAYNWSGFYVGGNVGGAAVNSYVNGALDPLEPTTSVAQKAAVNQFMSPHLRDGSVMGGIQAGYNWQLGTWLVGVEADIDALHARNTQANAFTVPGFALTGNGSTQSFESNYLATFRGRVGGVINSNFLLYVTGGLAVADYKSVDTVAFAGPATSQTVVSSDTRWGWVVGAGGEYAFAPNWSVKLEYLHADLGKTSSSIPPFTGFVFSDVQFSHHLTEDIGRIGVNYRWGGPIVAKY</sequence>
<gene>
    <name evidence="8" type="ORF">SAMN05444170_5546</name>
</gene>
<dbReference type="InterPro" id="IPR051692">
    <property type="entry name" value="OMP-like"/>
</dbReference>
<accession>A0A1M7UKK2</accession>
<evidence type="ECO:0000256" key="4">
    <source>
        <dbReference type="ARBA" id="ARBA00023237"/>
    </source>
</evidence>
<evidence type="ECO:0000313" key="9">
    <source>
        <dbReference type="Proteomes" id="UP000184096"/>
    </source>
</evidence>
<dbReference type="AlphaFoldDB" id="A0A1M7UKK2"/>
<dbReference type="Proteomes" id="UP000184096">
    <property type="component" value="Chromosome I"/>
</dbReference>
<feature type="domain" description="Outer membrane protein beta-barrel" evidence="7">
    <location>
        <begin position="31"/>
        <end position="227"/>
    </location>
</feature>
<dbReference type="Pfam" id="PF13505">
    <property type="entry name" value="OMP_b-brl"/>
    <property type="match status" value="1"/>
</dbReference>
<dbReference type="InterPro" id="IPR027385">
    <property type="entry name" value="Beta-barrel_OMP"/>
</dbReference>
<feature type="signal peptide" evidence="6">
    <location>
        <begin position="1"/>
        <end position="21"/>
    </location>
</feature>
<protein>
    <submittedName>
        <fullName evidence="8">Outer membrane immunogenic protein</fullName>
    </submittedName>
</protein>
<evidence type="ECO:0000256" key="2">
    <source>
        <dbReference type="ARBA" id="ARBA00022729"/>
    </source>
</evidence>
<dbReference type="EMBL" id="LT670849">
    <property type="protein sequence ID" value="SHN83552.1"/>
    <property type="molecule type" value="Genomic_DNA"/>
</dbReference>
<evidence type="ECO:0000256" key="5">
    <source>
        <dbReference type="ARBA" id="ARBA00038306"/>
    </source>
</evidence>
<dbReference type="PANTHER" id="PTHR34001:SF3">
    <property type="entry name" value="BLL7405 PROTEIN"/>
    <property type="match status" value="1"/>
</dbReference>
<reference evidence="9" key="1">
    <citation type="submission" date="2016-11" db="EMBL/GenBank/DDBJ databases">
        <authorList>
            <person name="Varghese N."/>
            <person name="Submissions S."/>
        </authorList>
    </citation>
    <scope>NUCLEOTIDE SEQUENCE [LARGE SCALE GENOMIC DNA]</scope>
    <source>
        <strain evidence="9">GAS401</strain>
    </source>
</reference>
<evidence type="ECO:0000256" key="6">
    <source>
        <dbReference type="SAM" id="SignalP"/>
    </source>
</evidence>
<dbReference type="OrthoDB" id="9815357at2"/>
<dbReference type="GO" id="GO:0009279">
    <property type="term" value="C:cell outer membrane"/>
    <property type="evidence" value="ECO:0007669"/>
    <property type="project" value="UniProtKB-SubCell"/>
</dbReference>
<comment type="subcellular location">
    <subcellularLocation>
        <location evidence="1">Cell outer membrane</location>
    </subcellularLocation>
</comment>
<dbReference type="RefSeq" id="WP_156898742.1">
    <property type="nucleotide sequence ID" value="NZ_LT670849.1"/>
</dbReference>
<dbReference type="InterPro" id="IPR011250">
    <property type="entry name" value="OMP/PagP_B-barrel"/>
</dbReference>
<name>A0A1M7UKK2_9BRAD</name>
<evidence type="ECO:0000256" key="1">
    <source>
        <dbReference type="ARBA" id="ARBA00004442"/>
    </source>
</evidence>
<keyword evidence="4" id="KW-0998">Cell outer membrane</keyword>
<evidence type="ECO:0000313" key="8">
    <source>
        <dbReference type="EMBL" id="SHN83552.1"/>
    </source>
</evidence>
<comment type="similarity">
    <text evidence="5">Belongs to the Omp25/RopB family.</text>
</comment>
<dbReference type="PANTHER" id="PTHR34001">
    <property type="entry name" value="BLL7405 PROTEIN"/>
    <property type="match status" value="1"/>
</dbReference>
<organism evidence="8 9">
    <name type="scientific">Bradyrhizobium erythrophlei</name>
    <dbReference type="NCBI Taxonomy" id="1437360"/>
    <lineage>
        <taxon>Bacteria</taxon>
        <taxon>Pseudomonadati</taxon>
        <taxon>Pseudomonadota</taxon>
        <taxon>Alphaproteobacteria</taxon>
        <taxon>Hyphomicrobiales</taxon>
        <taxon>Nitrobacteraceae</taxon>
        <taxon>Bradyrhizobium</taxon>
    </lineage>
</organism>
<feature type="chain" id="PRO_5012523125" evidence="6">
    <location>
        <begin position="22"/>
        <end position="270"/>
    </location>
</feature>
<evidence type="ECO:0000259" key="7">
    <source>
        <dbReference type="Pfam" id="PF13505"/>
    </source>
</evidence>
<proteinExistence type="inferred from homology"/>
<keyword evidence="3" id="KW-0472">Membrane</keyword>